<name>A0AAV1Z4Q6_9ARAC</name>
<evidence type="ECO:0000313" key="2">
    <source>
        <dbReference type="Proteomes" id="UP001497382"/>
    </source>
</evidence>
<proteinExistence type="predicted"/>
<organism evidence="1 2">
    <name type="scientific">Larinioides sclopetarius</name>
    <dbReference type="NCBI Taxonomy" id="280406"/>
    <lineage>
        <taxon>Eukaryota</taxon>
        <taxon>Metazoa</taxon>
        <taxon>Ecdysozoa</taxon>
        <taxon>Arthropoda</taxon>
        <taxon>Chelicerata</taxon>
        <taxon>Arachnida</taxon>
        <taxon>Araneae</taxon>
        <taxon>Araneomorphae</taxon>
        <taxon>Entelegynae</taxon>
        <taxon>Araneoidea</taxon>
        <taxon>Araneidae</taxon>
        <taxon>Larinioides</taxon>
    </lineage>
</organism>
<evidence type="ECO:0000313" key="1">
    <source>
        <dbReference type="EMBL" id="CAL1266386.1"/>
    </source>
</evidence>
<gene>
    <name evidence="1" type="ORF">LARSCL_LOCUS3063</name>
</gene>
<dbReference type="EMBL" id="CAXIEN010000023">
    <property type="protein sequence ID" value="CAL1266386.1"/>
    <property type="molecule type" value="Genomic_DNA"/>
</dbReference>
<feature type="non-terminal residue" evidence="1">
    <location>
        <position position="1"/>
    </location>
</feature>
<dbReference type="Proteomes" id="UP001497382">
    <property type="component" value="Unassembled WGS sequence"/>
</dbReference>
<reference evidence="1 2" key="1">
    <citation type="submission" date="2024-04" db="EMBL/GenBank/DDBJ databases">
        <authorList>
            <person name="Rising A."/>
            <person name="Reimegard J."/>
            <person name="Sonavane S."/>
            <person name="Akerstrom W."/>
            <person name="Nylinder S."/>
            <person name="Hedman E."/>
            <person name="Kallberg Y."/>
        </authorList>
    </citation>
    <scope>NUCLEOTIDE SEQUENCE [LARGE SCALE GENOMIC DNA]</scope>
</reference>
<sequence length="67" mass="7699">EHLDCGKENGRAQFLLLWREGSRALGLITGGRLAIKDLHEKSEQLCSVRQTSQCQLWINRTPFEKMT</sequence>
<accession>A0AAV1Z4Q6</accession>
<dbReference type="AlphaFoldDB" id="A0AAV1Z4Q6"/>
<protein>
    <submittedName>
        <fullName evidence="1">Uncharacterized protein</fullName>
    </submittedName>
</protein>
<keyword evidence="2" id="KW-1185">Reference proteome</keyword>
<comment type="caution">
    <text evidence="1">The sequence shown here is derived from an EMBL/GenBank/DDBJ whole genome shotgun (WGS) entry which is preliminary data.</text>
</comment>